<dbReference type="Proteomes" id="UP000271626">
    <property type="component" value="Chromosome"/>
</dbReference>
<keyword evidence="2" id="KW-0812">Transmembrane</keyword>
<feature type="transmembrane region" description="Helical" evidence="2">
    <location>
        <begin position="7"/>
        <end position="26"/>
    </location>
</feature>
<dbReference type="AlphaFoldDB" id="A0A3P8MEA4"/>
<accession>A0A3P8MEA4</accession>
<proteinExistence type="predicted"/>
<gene>
    <name evidence="3" type="ORF">NCTC10741_04567</name>
</gene>
<feature type="transmembrane region" description="Helical" evidence="2">
    <location>
        <begin position="53"/>
        <end position="72"/>
    </location>
</feature>
<feature type="transmembrane region" description="Helical" evidence="2">
    <location>
        <begin position="131"/>
        <end position="149"/>
    </location>
</feature>
<organism evidence="3 4">
    <name type="scientific">Tsukamurella paurometabola</name>
    <name type="common">Corynebacterium paurometabolum</name>
    <dbReference type="NCBI Taxonomy" id="2061"/>
    <lineage>
        <taxon>Bacteria</taxon>
        <taxon>Bacillati</taxon>
        <taxon>Actinomycetota</taxon>
        <taxon>Actinomycetes</taxon>
        <taxon>Mycobacteriales</taxon>
        <taxon>Tsukamurellaceae</taxon>
        <taxon>Tsukamurella</taxon>
    </lineage>
</organism>
<name>A0A3P8MEA4_TSUPA</name>
<evidence type="ECO:0000256" key="1">
    <source>
        <dbReference type="SAM" id="MobiDB-lite"/>
    </source>
</evidence>
<dbReference type="OrthoDB" id="4774515at2"/>
<sequence length="180" mass="19888">MQKQWGLFIGAVGFYVATLGLTYVAGPDPYPRTYSGGRVSTWMSRSAFVENQLVSAAIALGFGMILVLLSLWRPSFRRREYRDYWSAHLPEYRRIMTRMWLRAASICAIGVGLAYLAAGVVLPPSAVGRTVLTWVIVVALFVEIFRGVWPLRLTREQRANAAPPPSGASEPANGAWPTSP</sequence>
<dbReference type="RefSeq" id="WP_126198497.1">
    <property type="nucleotide sequence ID" value="NZ_CP085954.1"/>
</dbReference>
<evidence type="ECO:0000256" key="2">
    <source>
        <dbReference type="SAM" id="Phobius"/>
    </source>
</evidence>
<reference evidence="3 4" key="1">
    <citation type="submission" date="2018-12" db="EMBL/GenBank/DDBJ databases">
        <authorList>
            <consortium name="Pathogen Informatics"/>
        </authorList>
    </citation>
    <scope>NUCLEOTIDE SEQUENCE [LARGE SCALE GENOMIC DNA]</scope>
    <source>
        <strain evidence="3 4">NCTC10741</strain>
    </source>
</reference>
<feature type="compositionally biased region" description="Low complexity" evidence="1">
    <location>
        <begin position="167"/>
        <end position="180"/>
    </location>
</feature>
<evidence type="ECO:0008006" key="5">
    <source>
        <dbReference type="Google" id="ProtNLM"/>
    </source>
</evidence>
<feature type="region of interest" description="Disordered" evidence="1">
    <location>
        <begin position="159"/>
        <end position="180"/>
    </location>
</feature>
<keyword evidence="2" id="KW-0472">Membrane</keyword>
<keyword evidence="2" id="KW-1133">Transmembrane helix</keyword>
<feature type="transmembrane region" description="Helical" evidence="2">
    <location>
        <begin position="99"/>
        <end position="119"/>
    </location>
</feature>
<protein>
    <recommendedName>
        <fullName evidence="5">DUF1648 domain-containing protein</fullName>
    </recommendedName>
</protein>
<dbReference type="EMBL" id="LR131273">
    <property type="protein sequence ID" value="VDR41396.1"/>
    <property type="molecule type" value="Genomic_DNA"/>
</dbReference>
<evidence type="ECO:0000313" key="3">
    <source>
        <dbReference type="EMBL" id="VDR41396.1"/>
    </source>
</evidence>
<evidence type="ECO:0000313" key="4">
    <source>
        <dbReference type="Proteomes" id="UP000271626"/>
    </source>
</evidence>